<name>T0YGE9_9ZZZZ</name>
<dbReference type="AlphaFoldDB" id="T0YGE9"/>
<feature type="domain" description="ISXO2-like transposase" evidence="1">
    <location>
        <begin position="1"/>
        <end position="141"/>
    </location>
</feature>
<evidence type="ECO:0000259" key="1">
    <source>
        <dbReference type="SMART" id="SM01126"/>
    </source>
</evidence>
<feature type="non-terminal residue" evidence="2">
    <location>
        <position position="144"/>
    </location>
</feature>
<organism evidence="2">
    <name type="scientific">mine drainage metagenome</name>
    <dbReference type="NCBI Taxonomy" id="410659"/>
    <lineage>
        <taxon>unclassified sequences</taxon>
        <taxon>metagenomes</taxon>
        <taxon>ecological metagenomes</taxon>
    </lineage>
</organism>
<reference evidence="2" key="2">
    <citation type="journal article" date="2014" name="ISME J.">
        <title>Microbial stratification in low pH oxic and suboxic macroscopic growths along an acid mine drainage.</title>
        <authorList>
            <person name="Mendez-Garcia C."/>
            <person name="Mesa V."/>
            <person name="Sprenger R.R."/>
            <person name="Richter M."/>
            <person name="Diez M.S."/>
            <person name="Solano J."/>
            <person name="Bargiela R."/>
            <person name="Golyshina O.V."/>
            <person name="Manteca A."/>
            <person name="Ramos J.L."/>
            <person name="Gallego J.R."/>
            <person name="Llorente I."/>
            <person name="Martins Dos Santos V.A."/>
            <person name="Jensen O.N."/>
            <person name="Pelaez A.I."/>
            <person name="Sanchez J."/>
            <person name="Ferrer M."/>
        </authorList>
    </citation>
    <scope>NUCLEOTIDE SEQUENCE</scope>
</reference>
<accession>T0YGE9</accession>
<protein>
    <submittedName>
        <fullName evidence="2">ISSpo8, transposase</fullName>
    </submittedName>
</protein>
<reference evidence="2" key="1">
    <citation type="submission" date="2013-08" db="EMBL/GenBank/DDBJ databases">
        <authorList>
            <person name="Mendez C."/>
            <person name="Richter M."/>
            <person name="Ferrer M."/>
            <person name="Sanchez J."/>
        </authorList>
    </citation>
    <scope>NUCLEOTIDE SEQUENCE</scope>
</reference>
<dbReference type="EMBL" id="AUZY01011472">
    <property type="protein sequence ID" value="EQD34496.1"/>
    <property type="molecule type" value="Genomic_DNA"/>
</dbReference>
<sequence length="144" mass="16766">MGGPGMTVEANETYLAKSRKTRKPGRLAWNARPAPMVFSLVERGGNIRSLYLDHRNVRAALADHLHRDSRLVTDKAYVYKEQVPNHESVNHSQYEWARGDVHTNTLEGFFSIFKRGLVGVYQHMDKKRLDRYLAEFDFRMNTRE</sequence>
<comment type="caution">
    <text evidence="2">The sequence shown here is derived from an EMBL/GenBank/DDBJ whole genome shotgun (WGS) entry which is preliminary data.</text>
</comment>
<dbReference type="InterPro" id="IPR024445">
    <property type="entry name" value="Tnp_ISXO2-like"/>
</dbReference>
<dbReference type="Pfam" id="PF12762">
    <property type="entry name" value="DDE_Tnp_IS1595"/>
    <property type="match status" value="1"/>
</dbReference>
<dbReference type="NCBIfam" id="NF033547">
    <property type="entry name" value="transpos_IS1595"/>
    <property type="match status" value="1"/>
</dbReference>
<evidence type="ECO:0000313" key="2">
    <source>
        <dbReference type="EMBL" id="EQD34496.1"/>
    </source>
</evidence>
<dbReference type="SMART" id="SM01126">
    <property type="entry name" value="DDE_Tnp_IS1595"/>
    <property type="match status" value="1"/>
</dbReference>
<proteinExistence type="predicted"/>
<gene>
    <name evidence="2" type="ORF">B1B_17170</name>
</gene>